<gene>
    <name evidence="3" type="ORF">ESY86_10855</name>
</gene>
<dbReference type="SUPFAM" id="SSF46894">
    <property type="entry name" value="C-terminal effector domain of the bipartite response regulators"/>
    <property type="match status" value="1"/>
</dbReference>
<dbReference type="Gene3D" id="1.25.40.10">
    <property type="entry name" value="Tetratricopeptide repeat domain"/>
    <property type="match status" value="1"/>
</dbReference>
<keyword evidence="4" id="KW-1185">Reference proteome</keyword>
<dbReference type="OrthoDB" id="1090267at2"/>
<keyword evidence="2" id="KW-0732">Signal</keyword>
<keyword evidence="1" id="KW-0472">Membrane</keyword>
<dbReference type="EMBL" id="VORO01000010">
    <property type="protein sequence ID" value="TXD88982.1"/>
    <property type="molecule type" value="Genomic_DNA"/>
</dbReference>
<comment type="caution">
    <text evidence="3">The sequence shown here is derived from an EMBL/GenBank/DDBJ whole genome shotgun (WGS) entry which is preliminary data.</text>
</comment>
<dbReference type="Proteomes" id="UP000321578">
    <property type="component" value="Unassembled WGS sequence"/>
</dbReference>
<evidence type="ECO:0000313" key="4">
    <source>
        <dbReference type="Proteomes" id="UP000321578"/>
    </source>
</evidence>
<dbReference type="InterPro" id="IPR011990">
    <property type="entry name" value="TPR-like_helical_dom_sf"/>
</dbReference>
<evidence type="ECO:0000256" key="1">
    <source>
        <dbReference type="SAM" id="Phobius"/>
    </source>
</evidence>
<feature type="chain" id="PRO_5022922577" description="Tetratricopeptide repeat protein" evidence="2">
    <location>
        <begin position="21"/>
        <end position="584"/>
    </location>
</feature>
<sequence length="584" mass="67219">MLKSIYLFTMALFWFSIAVSQDNAAKSKKALAEFKAITAAMNAEFPEDKANTFRRSSFTDKQLQSYLSQHFQRLDLLPKIEGQHALKLNAYNYSGNWFLQIGFPRESIKCYDKFFKYYEGSKTALTATELVSLANKITYSYASLAKNLAEIGDLASAQKIHKDNIAYAEKNKDVYYPSALNNYGLYFYWYKKDLDSAAIYFNTAYEITKQNFTEHTIIGSIRDNIADLNLDKGRLRDALSLYEINFEFYKRAINENTLEKDYPRLISAGSQVVSTSAKLGDLGKAEKAFDELRIIVEGAKNAALGSASSTLGFLEAKEQLLFHSNKLAEAYQTTKTIRRFSDSLNRVAEKAEEIWRQELNDVTLDRVALNFEIDKLQTENKIKKQRSRLWISGLLSSVFIIILLFLFLSRRQRLINAKNEKLLAEHKFENSVLKVKQLNSEIESKKRDLTDFAISLTQNQDWIKDISTQFEQIKASQTSQKEELLMQLEHDIANKINYDDETKIFFERLAKLSDTFYKKLNAAFPNLSKNEINLCSLIRLKIESRSIATLQNITLASLNTSRYRLRKKLDLSEATDLDIFIQNL</sequence>
<reference evidence="3 4" key="1">
    <citation type="submission" date="2019-08" db="EMBL/GenBank/DDBJ databases">
        <title>Genomes of Subsaximicrobium wynnwilliamsii strains.</title>
        <authorList>
            <person name="Bowman J.P."/>
        </authorList>
    </citation>
    <scope>NUCLEOTIDE SEQUENCE [LARGE SCALE GENOMIC DNA]</scope>
    <source>
        <strain evidence="3 4">2-80-2</strain>
    </source>
</reference>
<evidence type="ECO:0000256" key="2">
    <source>
        <dbReference type="SAM" id="SignalP"/>
    </source>
</evidence>
<dbReference type="RefSeq" id="WP_147086606.1">
    <property type="nucleotide sequence ID" value="NZ_VORM01000005.1"/>
</dbReference>
<dbReference type="InterPro" id="IPR016032">
    <property type="entry name" value="Sig_transdc_resp-reg_C-effctor"/>
</dbReference>
<protein>
    <recommendedName>
        <fullName evidence="5">Tetratricopeptide repeat protein</fullName>
    </recommendedName>
</protein>
<name>A0A5C6ZIZ0_9FLAO</name>
<accession>A0A5C6ZIZ0</accession>
<dbReference type="SUPFAM" id="SSF48452">
    <property type="entry name" value="TPR-like"/>
    <property type="match status" value="1"/>
</dbReference>
<feature type="transmembrane region" description="Helical" evidence="1">
    <location>
        <begin position="389"/>
        <end position="408"/>
    </location>
</feature>
<keyword evidence="1" id="KW-1133">Transmembrane helix</keyword>
<proteinExistence type="predicted"/>
<dbReference type="AlphaFoldDB" id="A0A5C6ZIZ0"/>
<organism evidence="3 4">
    <name type="scientific">Subsaximicrobium wynnwilliamsii</name>
    <dbReference type="NCBI Taxonomy" id="291179"/>
    <lineage>
        <taxon>Bacteria</taxon>
        <taxon>Pseudomonadati</taxon>
        <taxon>Bacteroidota</taxon>
        <taxon>Flavobacteriia</taxon>
        <taxon>Flavobacteriales</taxon>
        <taxon>Flavobacteriaceae</taxon>
        <taxon>Subsaximicrobium</taxon>
    </lineage>
</organism>
<feature type="signal peptide" evidence="2">
    <location>
        <begin position="1"/>
        <end position="20"/>
    </location>
</feature>
<keyword evidence="1" id="KW-0812">Transmembrane</keyword>
<evidence type="ECO:0000313" key="3">
    <source>
        <dbReference type="EMBL" id="TXD88982.1"/>
    </source>
</evidence>
<evidence type="ECO:0008006" key="5">
    <source>
        <dbReference type="Google" id="ProtNLM"/>
    </source>
</evidence>
<dbReference type="GO" id="GO:0006355">
    <property type="term" value="P:regulation of DNA-templated transcription"/>
    <property type="evidence" value="ECO:0007669"/>
    <property type="project" value="InterPro"/>
</dbReference>
<dbReference type="GO" id="GO:0003677">
    <property type="term" value="F:DNA binding"/>
    <property type="evidence" value="ECO:0007669"/>
    <property type="project" value="InterPro"/>
</dbReference>